<dbReference type="EMBL" id="JACXZA010000007">
    <property type="protein sequence ID" value="MBD3922038.1"/>
    <property type="molecule type" value="Genomic_DNA"/>
</dbReference>
<dbReference type="Proteomes" id="UP000609346">
    <property type="component" value="Unassembled WGS sequence"/>
</dbReference>
<protein>
    <submittedName>
        <fullName evidence="8">Sigma-70 family RNA polymerase sigma factor</fullName>
    </submittedName>
</protein>
<reference evidence="8 9" key="1">
    <citation type="submission" date="2020-09" db="EMBL/GenBank/DDBJ databases">
        <title>Paenibacillus sp. strain PR3 16S rRNA gene Genome sequencing and assembly.</title>
        <authorList>
            <person name="Kim J."/>
        </authorList>
    </citation>
    <scope>NUCLEOTIDE SEQUENCE [LARGE SCALE GENOMIC DNA]</scope>
    <source>
        <strain evidence="8 9">PR3</strain>
    </source>
</reference>
<dbReference type="InterPro" id="IPR013325">
    <property type="entry name" value="RNA_pol_sigma_r2"/>
</dbReference>
<evidence type="ECO:0000256" key="4">
    <source>
        <dbReference type="ARBA" id="ARBA00023125"/>
    </source>
</evidence>
<dbReference type="Gene3D" id="1.10.10.10">
    <property type="entry name" value="Winged helix-like DNA-binding domain superfamily/Winged helix DNA-binding domain"/>
    <property type="match status" value="1"/>
</dbReference>
<keyword evidence="5" id="KW-0804">Transcription</keyword>
<keyword evidence="2" id="KW-0805">Transcription regulation</keyword>
<evidence type="ECO:0000256" key="5">
    <source>
        <dbReference type="ARBA" id="ARBA00023163"/>
    </source>
</evidence>
<evidence type="ECO:0000313" key="8">
    <source>
        <dbReference type="EMBL" id="MBD3922038.1"/>
    </source>
</evidence>
<evidence type="ECO:0000313" key="9">
    <source>
        <dbReference type="Proteomes" id="UP000609346"/>
    </source>
</evidence>
<dbReference type="InterPro" id="IPR014284">
    <property type="entry name" value="RNA_pol_sigma-70_dom"/>
</dbReference>
<evidence type="ECO:0000256" key="3">
    <source>
        <dbReference type="ARBA" id="ARBA00023082"/>
    </source>
</evidence>
<dbReference type="InterPro" id="IPR007627">
    <property type="entry name" value="RNA_pol_sigma70_r2"/>
</dbReference>
<accession>A0ABR8N1K5</accession>
<keyword evidence="3" id="KW-0731">Sigma factor</keyword>
<evidence type="ECO:0000256" key="2">
    <source>
        <dbReference type="ARBA" id="ARBA00023015"/>
    </source>
</evidence>
<dbReference type="PANTHER" id="PTHR43133">
    <property type="entry name" value="RNA POLYMERASE ECF-TYPE SIGMA FACTO"/>
    <property type="match status" value="1"/>
</dbReference>
<feature type="domain" description="RNA polymerase sigma factor 70 region 4 type 2" evidence="7">
    <location>
        <begin position="110"/>
        <end position="162"/>
    </location>
</feature>
<proteinExistence type="inferred from homology"/>
<name>A0ABR8N1K5_9BACL</name>
<gene>
    <name evidence="8" type="ORF">H8B09_24970</name>
</gene>
<dbReference type="Pfam" id="PF08281">
    <property type="entry name" value="Sigma70_r4_2"/>
    <property type="match status" value="1"/>
</dbReference>
<dbReference type="Pfam" id="PF04542">
    <property type="entry name" value="Sigma70_r2"/>
    <property type="match status" value="1"/>
</dbReference>
<organism evidence="8 9">
    <name type="scientific">Paenibacillus terricola</name>
    <dbReference type="NCBI Taxonomy" id="2763503"/>
    <lineage>
        <taxon>Bacteria</taxon>
        <taxon>Bacillati</taxon>
        <taxon>Bacillota</taxon>
        <taxon>Bacilli</taxon>
        <taxon>Bacillales</taxon>
        <taxon>Paenibacillaceae</taxon>
        <taxon>Paenibacillus</taxon>
    </lineage>
</organism>
<dbReference type="SUPFAM" id="SSF88659">
    <property type="entry name" value="Sigma3 and sigma4 domains of RNA polymerase sigma factors"/>
    <property type="match status" value="1"/>
</dbReference>
<dbReference type="NCBIfam" id="TIGR02937">
    <property type="entry name" value="sigma70-ECF"/>
    <property type="match status" value="1"/>
</dbReference>
<dbReference type="PANTHER" id="PTHR43133:SF52">
    <property type="entry name" value="ECF RNA POLYMERASE SIGMA FACTOR SIGL"/>
    <property type="match status" value="1"/>
</dbReference>
<dbReference type="InterPro" id="IPR013324">
    <property type="entry name" value="RNA_pol_sigma_r3/r4-like"/>
</dbReference>
<evidence type="ECO:0000256" key="1">
    <source>
        <dbReference type="ARBA" id="ARBA00010641"/>
    </source>
</evidence>
<dbReference type="InterPro" id="IPR039425">
    <property type="entry name" value="RNA_pol_sigma-70-like"/>
</dbReference>
<dbReference type="InterPro" id="IPR013249">
    <property type="entry name" value="RNA_pol_sigma70_r4_t2"/>
</dbReference>
<dbReference type="InterPro" id="IPR036388">
    <property type="entry name" value="WH-like_DNA-bd_sf"/>
</dbReference>
<sequence length="166" mass="19511">MVEGGEKVAEDLEEIYRNHAQSVFRYLLSLTHDEDLAEELTEETFYRAVYSIHTYNGSCKISVWLCQIAKHVWYQELGKRKRQQTQELDEDIPSTGRSPEEAMLLKSSKMDLYRAIHKLDEPMREIVHMRISGEFSFAEIGEILGKSENWARVTFYRAKQKMMEVL</sequence>
<comment type="similarity">
    <text evidence="1">Belongs to the sigma-70 factor family. ECF subfamily.</text>
</comment>
<dbReference type="SUPFAM" id="SSF88946">
    <property type="entry name" value="Sigma2 domain of RNA polymerase sigma factors"/>
    <property type="match status" value="1"/>
</dbReference>
<evidence type="ECO:0000259" key="7">
    <source>
        <dbReference type="Pfam" id="PF08281"/>
    </source>
</evidence>
<feature type="domain" description="RNA polymerase sigma-70 region 2" evidence="6">
    <location>
        <begin position="15"/>
        <end position="82"/>
    </location>
</feature>
<dbReference type="Gene3D" id="1.10.1740.10">
    <property type="match status" value="1"/>
</dbReference>
<evidence type="ECO:0000259" key="6">
    <source>
        <dbReference type="Pfam" id="PF04542"/>
    </source>
</evidence>
<keyword evidence="9" id="KW-1185">Reference proteome</keyword>
<comment type="caution">
    <text evidence="8">The sequence shown here is derived from an EMBL/GenBank/DDBJ whole genome shotgun (WGS) entry which is preliminary data.</text>
</comment>
<keyword evidence="4" id="KW-0238">DNA-binding</keyword>